<dbReference type="Pfam" id="PF12831">
    <property type="entry name" value="FAD_oxidored"/>
    <property type="match status" value="1"/>
</dbReference>
<dbReference type="InterPro" id="IPR036188">
    <property type="entry name" value="FAD/NAD-bd_sf"/>
</dbReference>
<evidence type="ECO:0000256" key="3">
    <source>
        <dbReference type="ARBA" id="ARBA00023002"/>
    </source>
</evidence>
<feature type="signal peptide" evidence="6">
    <location>
        <begin position="1"/>
        <end position="19"/>
    </location>
</feature>
<dbReference type="AlphaFoldDB" id="A0A6I4IRC8"/>
<evidence type="ECO:0000256" key="1">
    <source>
        <dbReference type="ARBA" id="ARBA00022485"/>
    </source>
</evidence>
<dbReference type="Proteomes" id="UP000434850">
    <property type="component" value="Unassembled WGS sequence"/>
</dbReference>
<keyword evidence="3" id="KW-0560">Oxidoreductase</keyword>
<sequence length="608" mass="67471">MLKKLLIALLCLAYIHTYADTIKTDVLIIGGSASGTAAALQCARSKVKTILVETGPWLGGELTSGAMCIVDANRNLPTGIWGEFRKHVREFYKKTPGYDTTANAVLRFEPYTGAAIFKRMTDTVKNLTVKLNTPWNSVKKNGTGWDVTITEKGKVNTVKAQVLIDATGTGDVAALAGVQFNTGFDSKKETGEQLAPEEALPVIQDITWCAILKDFGAAANKTIARPEGYDAAKYAHFKDKDLLKMIQGGRLPNNKYMLKWSDPGISFKSTVEELDPQNRLKFYKGCRLHVLGLIYYIQTERGLKNFGTTDEFGTPDGLPPIPYMREYRRAKGRMRMVLDDVFTPYDRVSKLYRTSIAVGDASPGQHYVDKRGLQTPYPPFPAYSIPLGVVVVKDLDNLLVTEKAMSTTHLVNASTFYPSVQVAVGQGAGCIAAYCAFFKTTTKNLNVRTIQGELLDYKGYLMPFSDVTISDPNFRAIQQVSATGMLKGIQKVNGKTAAVLFNADSLVTTAEVEPAIREIYTRAFIWFNKEKPGKQFTVGNLLSFISEITLTDPKVLNANMEKQWKDNFKFSLPFDMNRTLTRREFAVLTNKYLNPFARTVDLSGKLIN</sequence>
<comment type="caution">
    <text evidence="7">The sequence shown here is derived from an EMBL/GenBank/DDBJ whole genome shotgun (WGS) entry which is preliminary data.</text>
</comment>
<proteinExistence type="predicted"/>
<protein>
    <submittedName>
        <fullName evidence="7">FAD-dependent oxidoreductase</fullName>
    </submittedName>
</protein>
<keyword evidence="4" id="KW-0408">Iron</keyword>
<organism evidence="7 8">
    <name type="scientific">Mucilaginibacter aquatilis</name>
    <dbReference type="NCBI Taxonomy" id="1517760"/>
    <lineage>
        <taxon>Bacteria</taxon>
        <taxon>Pseudomonadati</taxon>
        <taxon>Bacteroidota</taxon>
        <taxon>Sphingobacteriia</taxon>
        <taxon>Sphingobacteriales</taxon>
        <taxon>Sphingobacteriaceae</taxon>
        <taxon>Mucilaginibacter</taxon>
    </lineage>
</organism>
<evidence type="ECO:0000256" key="4">
    <source>
        <dbReference type="ARBA" id="ARBA00023004"/>
    </source>
</evidence>
<dbReference type="EMBL" id="WQLA01000006">
    <property type="protein sequence ID" value="MVN92634.1"/>
    <property type="molecule type" value="Genomic_DNA"/>
</dbReference>
<dbReference type="RefSeq" id="WP_157542939.1">
    <property type="nucleotide sequence ID" value="NZ_WQLA01000006.1"/>
</dbReference>
<keyword evidence="1" id="KW-0004">4Fe-4S</keyword>
<dbReference type="PANTHER" id="PTHR43498">
    <property type="entry name" value="FERREDOXIN:COB-COM HETERODISULFIDE REDUCTASE SUBUNIT A"/>
    <property type="match status" value="1"/>
</dbReference>
<evidence type="ECO:0000313" key="7">
    <source>
        <dbReference type="EMBL" id="MVN92634.1"/>
    </source>
</evidence>
<keyword evidence="8" id="KW-1185">Reference proteome</keyword>
<dbReference type="GO" id="GO:0051539">
    <property type="term" value="F:4 iron, 4 sulfur cluster binding"/>
    <property type="evidence" value="ECO:0007669"/>
    <property type="project" value="UniProtKB-KW"/>
</dbReference>
<dbReference type="OrthoDB" id="615715at2"/>
<evidence type="ECO:0000256" key="5">
    <source>
        <dbReference type="ARBA" id="ARBA00023014"/>
    </source>
</evidence>
<evidence type="ECO:0000313" key="8">
    <source>
        <dbReference type="Proteomes" id="UP000434850"/>
    </source>
</evidence>
<keyword evidence="6" id="KW-0732">Signal</keyword>
<reference evidence="7 8" key="1">
    <citation type="submission" date="2019-12" db="EMBL/GenBank/DDBJ databases">
        <title>Mucilaginibacter sp. HME9299 genome sequencing and assembly.</title>
        <authorList>
            <person name="Kang H."/>
            <person name="Kim H."/>
            <person name="Joh K."/>
        </authorList>
    </citation>
    <scope>NUCLEOTIDE SEQUENCE [LARGE SCALE GENOMIC DNA]</scope>
    <source>
        <strain evidence="7 8">HME9299</strain>
    </source>
</reference>
<name>A0A6I4IRC8_9SPHI</name>
<accession>A0A6I4IRC8</accession>
<dbReference type="GO" id="GO:0046872">
    <property type="term" value="F:metal ion binding"/>
    <property type="evidence" value="ECO:0007669"/>
    <property type="project" value="UniProtKB-KW"/>
</dbReference>
<dbReference type="InterPro" id="IPR039650">
    <property type="entry name" value="HdrA-like"/>
</dbReference>
<evidence type="ECO:0000256" key="2">
    <source>
        <dbReference type="ARBA" id="ARBA00022723"/>
    </source>
</evidence>
<gene>
    <name evidence="7" type="ORF">GO816_15960</name>
</gene>
<dbReference type="GO" id="GO:0016491">
    <property type="term" value="F:oxidoreductase activity"/>
    <property type="evidence" value="ECO:0007669"/>
    <property type="project" value="UniProtKB-KW"/>
</dbReference>
<keyword evidence="5" id="KW-0411">Iron-sulfur</keyword>
<keyword evidence="2" id="KW-0479">Metal-binding</keyword>
<dbReference type="PANTHER" id="PTHR43498:SF1">
    <property type="entry name" value="COB--COM HETERODISULFIDE REDUCTASE IRON-SULFUR SUBUNIT A"/>
    <property type="match status" value="1"/>
</dbReference>
<dbReference type="Gene3D" id="3.50.50.60">
    <property type="entry name" value="FAD/NAD(P)-binding domain"/>
    <property type="match status" value="1"/>
</dbReference>
<evidence type="ECO:0000256" key="6">
    <source>
        <dbReference type="SAM" id="SignalP"/>
    </source>
</evidence>
<dbReference type="SUPFAM" id="SSF51905">
    <property type="entry name" value="FAD/NAD(P)-binding domain"/>
    <property type="match status" value="1"/>
</dbReference>
<feature type="chain" id="PRO_5026284927" evidence="6">
    <location>
        <begin position="20"/>
        <end position="608"/>
    </location>
</feature>